<proteinExistence type="inferred from homology"/>
<reference evidence="7 8" key="1">
    <citation type="submission" date="2016-11" db="EMBL/GenBank/DDBJ databases">
        <authorList>
            <person name="Jaros S."/>
            <person name="Januszkiewicz K."/>
            <person name="Wedrychowicz H."/>
        </authorList>
    </citation>
    <scope>NUCLEOTIDE SEQUENCE [LARGE SCALE GENOMIC DNA]</scope>
    <source>
        <strain evidence="7 8">LMG 20594</strain>
    </source>
</reference>
<dbReference type="InterPro" id="IPR008266">
    <property type="entry name" value="Tyr_kinase_AS"/>
</dbReference>
<dbReference type="InterPro" id="IPR002575">
    <property type="entry name" value="Aminoglycoside_PTrfase"/>
</dbReference>
<evidence type="ECO:0000256" key="3">
    <source>
        <dbReference type="ARBA" id="ARBA00022741"/>
    </source>
</evidence>
<dbReference type="PROSITE" id="PS00109">
    <property type="entry name" value="PROTEIN_KINASE_TYR"/>
    <property type="match status" value="1"/>
</dbReference>
<dbReference type="GO" id="GO:0004672">
    <property type="term" value="F:protein kinase activity"/>
    <property type="evidence" value="ECO:0007669"/>
    <property type="project" value="InterPro"/>
</dbReference>
<dbReference type="EMBL" id="FRAB01000037">
    <property type="protein sequence ID" value="SHK77557.1"/>
    <property type="molecule type" value="Genomic_DNA"/>
</dbReference>
<evidence type="ECO:0000256" key="2">
    <source>
        <dbReference type="ARBA" id="ARBA00022679"/>
    </source>
</evidence>
<evidence type="ECO:0000313" key="8">
    <source>
        <dbReference type="Proteomes" id="UP000184395"/>
    </source>
</evidence>
<keyword evidence="3" id="KW-0547">Nucleotide-binding</keyword>
<evidence type="ECO:0000256" key="4">
    <source>
        <dbReference type="ARBA" id="ARBA00022777"/>
    </source>
</evidence>
<dbReference type="Gene3D" id="3.90.1200.10">
    <property type="match status" value="1"/>
</dbReference>
<evidence type="ECO:0000313" key="7">
    <source>
        <dbReference type="EMBL" id="SHK77557.1"/>
    </source>
</evidence>
<name>A0A1M6V7T1_9BURK</name>
<keyword evidence="2" id="KW-0808">Transferase</keyword>
<dbReference type="RefSeq" id="WP_235004955.1">
    <property type="nucleotide sequence ID" value="NZ_CADFGY010000001.1"/>
</dbReference>
<dbReference type="Gene3D" id="3.30.200.20">
    <property type="entry name" value="Phosphorylase Kinase, domain 1"/>
    <property type="match status" value="1"/>
</dbReference>
<feature type="domain" description="Aminoglycoside phosphotransferase" evidence="6">
    <location>
        <begin position="48"/>
        <end position="255"/>
    </location>
</feature>
<dbReference type="InterPro" id="IPR011009">
    <property type="entry name" value="Kinase-like_dom_sf"/>
</dbReference>
<dbReference type="Pfam" id="PF01636">
    <property type="entry name" value="APH"/>
    <property type="match status" value="1"/>
</dbReference>
<dbReference type="GO" id="GO:0005524">
    <property type="term" value="F:ATP binding"/>
    <property type="evidence" value="ECO:0007669"/>
    <property type="project" value="UniProtKB-KW"/>
</dbReference>
<dbReference type="STRING" id="169427.SAMN05192548_103759"/>
<dbReference type="PANTHER" id="PTHR34273">
    <property type="entry name" value="METHYLTHIORIBOSE KINASE"/>
    <property type="match status" value="1"/>
</dbReference>
<evidence type="ECO:0000259" key="6">
    <source>
        <dbReference type="Pfam" id="PF01636"/>
    </source>
</evidence>
<keyword evidence="4 7" id="KW-0418">Kinase</keyword>
<accession>A0A1M6V7T1</accession>
<dbReference type="AlphaFoldDB" id="A0A1M6V7T1"/>
<dbReference type="SUPFAM" id="SSF56112">
    <property type="entry name" value="Protein kinase-like (PK-like)"/>
    <property type="match status" value="1"/>
</dbReference>
<protein>
    <submittedName>
        <fullName evidence="7">Ser/Thr protein kinase RdoA involved in Cpx stress response, MazF antagonist</fullName>
    </submittedName>
</protein>
<organism evidence="7 8">
    <name type="scientific">Paraburkholderia terricola</name>
    <dbReference type="NCBI Taxonomy" id="169427"/>
    <lineage>
        <taxon>Bacteria</taxon>
        <taxon>Pseudomonadati</taxon>
        <taxon>Pseudomonadota</taxon>
        <taxon>Betaproteobacteria</taxon>
        <taxon>Burkholderiales</taxon>
        <taxon>Burkholderiaceae</taxon>
        <taxon>Paraburkholderia</taxon>
    </lineage>
</organism>
<gene>
    <name evidence="7" type="ORF">SAMN05192548_103759</name>
</gene>
<comment type="similarity">
    <text evidence="1">Belongs to the methylthioribose kinase family.</text>
</comment>
<dbReference type="PANTHER" id="PTHR34273:SF2">
    <property type="entry name" value="METHYLTHIORIBOSE KINASE"/>
    <property type="match status" value="1"/>
</dbReference>
<dbReference type="Proteomes" id="UP000184395">
    <property type="component" value="Unassembled WGS sequence"/>
</dbReference>
<sequence length="358" mass="39696">MQFAGGLTASTVSFQPLVMTQFNSPDPQLDAFLVEHELAHKDEAAAWHPLTGGVSSDIWRVDVAAGSLCVKRALSTLKVSASWQAPVSRNADEWAWMQFAARHRPDNVPVPLAHDARLGVFAMSFLAPSAHPVWKQQLLHGEVEADTARAVGRLVGHLHAVSADDAELRDRFDTLDNFQALRLDPYLIATSRHHPKLESKLRYLAGRTASIRTALVHGDVSPKNILVGPRGPVLLDAECAWFGDPAFDLAFCLNHLLLKCLARPDRREALIASFKALTEAYFDEADWELRAALEARTAELLPALLLARVDGKSPVEYLTDDAQRDHVRAVATRLLLQPVEYLYQVAQAWLEEIESRQS</sequence>
<keyword evidence="5" id="KW-0067">ATP-binding</keyword>
<evidence type="ECO:0000256" key="5">
    <source>
        <dbReference type="ARBA" id="ARBA00022840"/>
    </source>
</evidence>
<evidence type="ECO:0000256" key="1">
    <source>
        <dbReference type="ARBA" id="ARBA00010165"/>
    </source>
</evidence>